<dbReference type="GO" id="GO:0004792">
    <property type="term" value="F:thiosulfate-cyanide sulfurtransferase activity"/>
    <property type="evidence" value="ECO:0007669"/>
    <property type="project" value="TreeGrafter"/>
</dbReference>
<dbReference type="SMART" id="SM00450">
    <property type="entry name" value="RHOD"/>
    <property type="match status" value="1"/>
</dbReference>
<dbReference type="PROSITE" id="PS50206">
    <property type="entry name" value="RHODANESE_3"/>
    <property type="match status" value="1"/>
</dbReference>
<feature type="domain" description="Rhodanese" evidence="1">
    <location>
        <begin position="133"/>
        <end position="239"/>
    </location>
</feature>
<dbReference type="Pfam" id="PF00581">
    <property type="entry name" value="Rhodanese"/>
    <property type="match status" value="1"/>
</dbReference>
<dbReference type="Proteomes" id="UP001147782">
    <property type="component" value="Unassembled WGS sequence"/>
</dbReference>
<dbReference type="InterPro" id="IPR036873">
    <property type="entry name" value="Rhodanese-like_dom_sf"/>
</dbReference>
<dbReference type="InterPro" id="IPR001763">
    <property type="entry name" value="Rhodanese-like_dom"/>
</dbReference>
<sequence length="245" mass="26270">MAASLHSAARRSVATITSAALKAPARQSIAATSVLQRGAFAAASRGLSSTSQSRRSFAPCQAKSHSVFNLRQQVRWNSDESTPVFREWGFEDVRGTVTVATAYTLAHSSSVLKLTPITTQINASLPASTSSPSHTPVILIDVREPAELTGTGIIPTAINIPLASQPDALYLTADEFETRFGFPKPSADADQKIVFYCKAGVRARAAAQLAVQAGYNAEQLGVYDGSWLDWEKKGGKTERWEGNDE</sequence>
<reference evidence="2" key="2">
    <citation type="journal article" date="2023" name="IMA Fungus">
        <title>Comparative genomic study of the Penicillium genus elucidates a diverse pangenome and 15 lateral gene transfer events.</title>
        <authorList>
            <person name="Petersen C."/>
            <person name="Sorensen T."/>
            <person name="Nielsen M.R."/>
            <person name="Sondergaard T.E."/>
            <person name="Sorensen J.L."/>
            <person name="Fitzpatrick D.A."/>
            <person name="Frisvad J.C."/>
            <person name="Nielsen K.L."/>
        </authorList>
    </citation>
    <scope>NUCLEOTIDE SEQUENCE</scope>
    <source>
        <strain evidence="2">IBT 29864</strain>
    </source>
</reference>
<dbReference type="PANTHER" id="PTHR44086">
    <property type="entry name" value="THIOSULFATE SULFURTRANSFERASE RDL2, MITOCHONDRIAL-RELATED"/>
    <property type="match status" value="1"/>
</dbReference>
<dbReference type="RefSeq" id="XP_056551672.1">
    <property type="nucleotide sequence ID" value="XM_056702672.1"/>
</dbReference>
<protein>
    <recommendedName>
        <fullName evidence="1">Rhodanese domain-containing protein</fullName>
    </recommendedName>
</protein>
<dbReference type="Gene3D" id="3.40.250.10">
    <property type="entry name" value="Rhodanese-like domain"/>
    <property type="match status" value="1"/>
</dbReference>
<dbReference type="GO" id="GO:0005739">
    <property type="term" value="C:mitochondrion"/>
    <property type="evidence" value="ECO:0007669"/>
    <property type="project" value="TreeGrafter"/>
</dbReference>
<name>A0A9W9V2R6_9EURO</name>
<gene>
    <name evidence="2" type="ORF">N7496_009759</name>
</gene>
<proteinExistence type="predicted"/>
<dbReference type="GeneID" id="81441851"/>
<dbReference type="SUPFAM" id="SSF52821">
    <property type="entry name" value="Rhodanese/Cell cycle control phosphatase"/>
    <property type="match status" value="1"/>
</dbReference>
<organism evidence="2 3">
    <name type="scientific">Penicillium cataractarum</name>
    <dbReference type="NCBI Taxonomy" id="2100454"/>
    <lineage>
        <taxon>Eukaryota</taxon>
        <taxon>Fungi</taxon>
        <taxon>Dikarya</taxon>
        <taxon>Ascomycota</taxon>
        <taxon>Pezizomycotina</taxon>
        <taxon>Eurotiomycetes</taxon>
        <taxon>Eurotiomycetidae</taxon>
        <taxon>Eurotiales</taxon>
        <taxon>Aspergillaceae</taxon>
        <taxon>Penicillium</taxon>
    </lineage>
</organism>
<dbReference type="AlphaFoldDB" id="A0A9W9V2R6"/>
<reference evidence="2" key="1">
    <citation type="submission" date="2022-11" db="EMBL/GenBank/DDBJ databases">
        <authorList>
            <person name="Petersen C."/>
        </authorList>
    </citation>
    <scope>NUCLEOTIDE SEQUENCE</scope>
    <source>
        <strain evidence="2">IBT 29864</strain>
    </source>
</reference>
<evidence type="ECO:0000313" key="3">
    <source>
        <dbReference type="Proteomes" id="UP001147782"/>
    </source>
</evidence>
<dbReference type="EMBL" id="JAPZBS010000008">
    <property type="protein sequence ID" value="KAJ5364046.1"/>
    <property type="molecule type" value="Genomic_DNA"/>
</dbReference>
<accession>A0A9W9V2R6</accession>
<comment type="caution">
    <text evidence="2">The sequence shown here is derived from an EMBL/GenBank/DDBJ whole genome shotgun (WGS) entry which is preliminary data.</text>
</comment>
<dbReference type="PANTHER" id="PTHR44086:SF10">
    <property type="entry name" value="THIOSULFATE SULFURTRANSFERASE_RHODANESE-LIKE DOMAIN-CONTAINING PROTEIN 3"/>
    <property type="match status" value="1"/>
</dbReference>
<keyword evidence="3" id="KW-1185">Reference proteome</keyword>
<dbReference type="CDD" id="cd01519">
    <property type="entry name" value="RHOD_HSP67B2"/>
    <property type="match status" value="1"/>
</dbReference>
<dbReference type="OrthoDB" id="566238at2759"/>
<evidence type="ECO:0000313" key="2">
    <source>
        <dbReference type="EMBL" id="KAJ5364046.1"/>
    </source>
</evidence>
<evidence type="ECO:0000259" key="1">
    <source>
        <dbReference type="PROSITE" id="PS50206"/>
    </source>
</evidence>